<dbReference type="Gene3D" id="3.30.1060.10">
    <property type="entry name" value="Peptide methionine sulphoxide reductase MsrA"/>
    <property type="match status" value="1"/>
</dbReference>
<comment type="function">
    <text evidence="4">Has an important function as a repair enzyme for proteins that have been inactivated by oxidation. Catalyzes the reversible oxidation-reduction of methionine sulfoxide in proteins to methionine.</text>
</comment>
<keyword evidence="7" id="KW-1185">Reference proteome</keyword>
<dbReference type="InterPro" id="IPR036509">
    <property type="entry name" value="Met_Sox_Rdtase_MsrA_sf"/>
</dbReference>
<feature type="domain" description="Peptide methionine sulphoxide reductase MsrA" evidence="5">
    <location>
        <begin position="3"/>
        <end position="152"/>
    </location>
</feature>
<reference evidence="6 7" key="1">
    <citation type="submission" date="2016-08" db="EMBL/GenBank/DDBJ databases">
        <title>Draft genome sequence of Candidatus Piscirickettsia litoralis, from seawater.</title>
        <authorList>
            <person name="Wan X."/>
            <person name="Lee A.J."/>
            <person name="Hou S."/>
            <person name="Donachie S.P."/>
        </authorList>
    </citation>
    <scope>NUCLEOTIDE SEQUENCE [LARGE SCALE GENOMIC DNA]</scope>
    <source>
        <strain evidence="6 7">Y2</strain>
    </source>
</reference>
<dbReference type="Pfam" id="PF01625">
    <property type="entry name" value="PMSR"/>
    <property type="match status" value="1"/>
</dbReference>
<dbReference type="NCBIfam" id="TIGR00401">
    <property type="entry name" value="msrA"/>
    <property type="match status" value="1"/>
</dbReference>
<dbReference type="InterPro" id="IPR002569">
    <property type="entry name" value="Met_Sox_Rdtase_MsrA_dom"/>
</dbReference>
<comment type="caution">
    <text evidence="6">The sequence shown here is derived from an EMBL/GenBank/DDBJ whole genome shotgun (WGS) entry which is preliminary data.</text>
</comment>
<proteinExistence type="inferred from homology"/>
<comment type="catalytic activity">
    <reaction evidence="3 4">
        <text>[thioredoxin]-disulfide + L-methionine + H2O = L-methionine (S)-S-oxide + [thioredoxin]-dithiol</text>
        <dbReference type="Rhea" id="RHEA:19993"/>
        <dbReference type="Rhea" id="RHEA-COMP:10698"/>
        <dbReference type="Rhea" id="RHEA-COMP:10700"/>
        <dbReference type="ChEBI" id="CHEBI:15377"/>
        <dbReference type="ChEBI" id="CHEBI:29950"/>
        <dbReference type="ChEBI" id="CHEBI:50058"/>
        <dbReference type="ChEBI" id="CHEBI:57844"/>
        <dbReference type="ChEBI" id="CHEBI:58772"/>
        <dbReference type="EC" id="1.8.4.11"/>
    </reaction>
</comment>
<dbReference type="RefSeq" id="WP_069312962.1">
    <property type="nucleotide sequence ID" value="NZ_MDTU01000001.1"/>
</dbReference>
<comment type="similarity">
    <text evidence="4">Belongs to the MsrA Met sulfoxide reductase family.</text>
</comment>
<evidence type="ECO:0000256" key="2">
    <source>
        <dbReference type="ARBA" id="ARBA00047806"/>
    </source>
</evidence>
<evidence type="ECO:0000256" key="3">
    <source>
        <dbReference type="ARBA" id="ARBA00048782"/>
    </source>
</evidence>
<gene>
    <name evidence="4" type="primary">msrA</name>
    <name evidence="6" type="ORF">BGC07_09855</name>
</gene>
<dbReference type="SUPFAM" id="SSF55068">
    <property type="entry name" value="Peptide methionine sulfoxide reductase"/>
    <property type="match status" value="1"/>
</dbReference>
<dbReference type="EC" id="1.8.4.11" evidence="4"/>
<dbReference type="PANTHER" id="PTHR43774:SF1">
    <property type="entry name" value="PEPTIDE METHIONINE SULFOXIDE REDUCTASE MSRA 2"/>
    <property type="match status" value="1"/>
</dbReference>
<evidence type="ECO:0000256" key="4">
    <source>
        <dbReference type="HAMAP-Rule" id="MF_01401"/>
    </source>
</evidence>
<organism evidence="6 7">
    <name type="scientific">Piscirickettsia litoralis</name>
    <dbReference type="NCBI Taxonomy" id="1891921"/>
    <lineage>
        <taxon>Bacteria</taxon>
        <taxon>Pseudomonadati</taxon>
        <taxon>Pseudomonadota</taxon>
        <taxon>Gammaproteobacteria</taxon>
        <taxon>Thiotrichales</taxon>
        <taxon>Piscirickettsiaceae</taxon>
        <taxon>Piscirickettsia</taxon>
    </lineage>
</organism>
<dbReference type="EMBL" id="MDTU01000001">
    <property type="protein sequence ID" value="ODN43163.1"/>
    <property type="molecule type" value="Genomic_DNA"/>
</dbReference>
<dbReference type="PANTHER" id="PTHR43774">
    <property type="entry name" value="PEPTIDE METHIONINE SULFOXIDE REDUCTASE"/>
    <property type="match status" value="1"/>
</dbReference>
<keyword evidence="1 4" id="KW-0560">Oxidoreductase</keyword>
<dbReference type="HAMAP" id="MF_01401">
    <property type="entry name" value="MsrA"/>
    <property type="match status" value="1"/>
</dbReference>
<protein>
    <recommendedName>
        <fullName evidence="4">Peptide methionine sulfoxide reductase MsrA</fullName>
        <shortName evidence="4">Protein-methionine-S-oxide reductase</shortName>
        <ecNumber evidence="4">1.8.4.11</ecNumber>
    </recommendedName>
    <alternativeName>
        <fullName evidence="4">Peptide-methionine (S)-S-oxide reductase</fullName>
        <shortName evidence="4">Peptide Met(O) reductase</shortName>
    </alternativeName>
</protein>
<evidence type="ECO:0000313" key="6">
    <source>
        <dbReference type="EMBL" id="ODN43163.1"/>
    </source>
</evidence>
<evidence type="ECO:0000313" key="7">
    <source>
        <dbReference type="Proteomes" id="UP000094329"/>
    </source>
</evidence>
<evidence type="ECO:0000256" key="1">
    <source>
        <dbReference type="ARBA" id="ARBA00023002"/>
    </source>
</evidence>
<name>A0ABX3A687_9GAMM</name>
<dbReference type="Proteomes" id="UP000094329">
    <property type="component" value="Unassembled WGS sequence"/>
</dbReference>
<feature type="active site" evidence="4">
    <location>
        <position position="10"/>
    </location>
</feature>
<evidence type="ECO:0000259" key="5">
    <source>
        <dbReference type="Pfam" id="PF01625"/>
    </source>
</evidence>
<comment type="catalytic activity">
    <reaction evidence="2 4">
        <text>L-methionyl-[protein] + [thioredoxin]-disulfide + H2O = L-methionyl-(S)-S-oxide-[protein] + [thioredoxin]-dithiol</text>
        <dbReference type="Rhea" id="RHEA:14217"/>
        <dbReference type="Rhea" id="RHEA-COMP:10698"/>
        <dbReference type="Rhea" id="RHEA-COMP:10700"/>
        <dbReference type="Rhea" id="RHEA-COMP:12313"/>
        <dbReference type="Rhea" id="RHEA-COMP:12315"/>
        <dbReference type="ChEBI" id="CHEBI:15377"/>
        <dbReference type="ChEBI" id="CHEBI:16044"/>
        <dbReference type="ChEBI" id="CHEBI:29950"/>
        <dbReference type="ChEBI" id="CHEBI:44120"/>
        <dbReference type="ChEBI" id="CHEBI:50058"/>
        <dbReference type="EC" id="1.8.4.11"/>
    </reaction>
</comment>
<sequence>MEKATFAAGCFWGVEASFRKLTGVVDTRVGYIGGHVENPGYEAVCTGKTGHVEAIEIDYDPALMSYLDLVNHFWQCHNPTTLNRQGPDIGSQYRSVIFYHNAEQKEIAEQSKVAQAVNFSSEIVTDIVDASVFYLAEEYHQRYFEKQGKEGMCYIR</sequence>
<accession>A0ABX3A687</accession>